<name>A0A392VBQ5_9FABA</name>
<sequence length="31" mass="3621">MVLPAPTVDLYKLKKRKKVVKISEKEEGHKK</sequence>
<feature type="non-terminal residue" evidence="1">
    <location>
        <position position="31"/>
    </location>
</feature>
<keyword evidence="2" id="KW-1185">Reference proteome</keyword>
<comment type="caution">
    <text evidence="1">The sequence shown here is derived from an EMBL/GenBank/DDBJ whole genome shotgun (WGS) entry which is preliminary data.</text>
</comment>
<reference evidence="1 2" key="1">
    <citation type="journal article" date="2018" name="Front. Plant Sci.">
        <title>Red Clover (Trifolium pratense) and Zigzag Clover (T. medium) - A Picture of Genomic Similarities and Differences.</title>
        <authorList>
            <person name="Dluhosova J."/>
            <person name="Istvanek J."/>
            <person name="Nedelnik J."/>
            <person name="Repkova J."/>
        </authorList>
    </citation>
    <scope>NUCLEOTIDE SEQUENCE [LARGE SCALE GENOMIC DNA]</scope>
    <source>
        <strain evidence="2">cv. 10/8</strain>
        <tissue evidence="1">Leaf</tissue>
    </source>
</reference>
<dbReference type="Proteomes" id="UP000265520">
    <property type="component" value="Unassembled WGS sequence"/>
</dbReference>
<protein>
    <submittedName>
        <fullName evidence="1">Uncharacterized protein</fullName>
    </submittedName>
</protein>
<evidence type="ECO:0000313" key="2">
    <source>
        <dbReference type="Proteomes" id="UP000265520"/>
    </source>
</evidence>
<proteinExistence type="predicted"/>
<dbReference type="EMBL" id="LXQA011123079">
    <property type="protein sequence ID" value="MCI85756.1"/>
    <property type="molecule type" value="Genomic_DNA"/>
</dbReference>
<organism evidence="1 2">
    <name type="scientific">Trifolium medium</name>
    <dbReference type="NCBI Taxonomy" id="97028"/>
    <lineage>
        <taxon>Eukaryota</taxon>
        <taxon>Viridiplantae</taxon>
        <taxon>Streptophyta</taxon>
        <taxon>Embryophyta</taxon>
        <taxon>Tracheophyta</taxon>
        <taxon>Spermatophyta</taxon>
        <taxon>Magnoliopsida</taxon>
        <taxon>eudicotyledons</taxon>
        <taxon>Gunneridae</taxon>
        <taxon>Pentapetalae</taxon>
        <taxon>rosids</taxon>
        <taxon>fabids</taxon>
        <taxon>Fabales</taxon>
        <taxon>Fabaceae</taxon>
        <taxon>Papilionoideae</taxon>
        <taxon>50 kb inversion clade</taxon>
        <taxon>NPAAA clade</taxon>
        <taxon>Hologalegina</taxon>
        <taxon>IRL clade</taxon>
        <taxon>Trifolieae</taxon>
        <taxon>Trifolium</taxon>
    </lineage>
</organism>
<evidence type="ECO:0000313" key="1">
    <source>
        <dbReference type="EMBL" id="MCI85756.1"/>
    </source>
</evidence>
<accession>A0A392VBQ5</accession>
<dbReference type="AlphaFoldDB" id="A0A392VBQ5"/>